<dbReference type="CDD" id="cd05254">
    <property type="entry name" value="dTDP_HR_like_SDR_e"/>
    <property type="match status" value="1"/>
</dbReference>
<keyword evidence="6" id="KW-0560">Oxidoreductase</keyword>
<comment type="catalytic activity">
    <reaction evidence="5 6">
        <text>dTDP-beta-L-rhamnose + NADP(+) = dTDP-4-dehydro-beta-L-rhamnose + NADPH + H(+)</text>
        <dbReference type="Rhea" id="RHEA:21796"/>
        <dbReference type="ChEBI" id="CHEBI:15378"/>
        <dbReference type="ChEBI" id="CHEBI:57510"/>
        <dbReference type="ChEBI" id="CHEBI:57783"/>
        <dbReference type="ChEBI" id="CHEBI:58349"/>
        <dbReference type="ChEBI" id="CHEBI:62830"/>
        <dbReference type="EC" id="1.1.1.133"/>
    </reaction>
</comment>
<name>A0ABM7G9A7_9SPHN</name>
<dbReference type="Gene3D" id="3.90.25.10">
    <property type="entry name" value="UDP-galactose 4-epimerase, domain 1"/>
    <property type="match status" value="1"/>
</dbReference>
<dbReference type="InterPro" id="IPR036291">
    <property type="entry name" value="NAD(P)-bd_dom_sf"/>
</dbReference>
<evidence type="ECO:0000313" key="9">
    <source>
        <dbReference type="Proteomes" id="UP001059971"/>
    </source>
</evidence>
<evidence type="ECO:0000256" key="6">
    <source>
        <dbReference type="RuleBase" id="RU364082"/>
    </source>
</evidence>
<sequence length="288" mass="30340">MGDKKALILGAHGQLGRCLAAAAPDDVMVTALGSHDLDIRDRAAVGRFIRDLAPDLVFNAAAYTAVDRAEQEETIAHAVNATAVGHIAEAAADAGATLIHVSTDFVFDGASATPYAPDDPTNPLCAYGRTKRAGELLAGDAALVVRTAWLYGPDGANFVRTMVRLMAERPEVRVVADQVGSPTYAPDLAAALWRLSALGVTGVHHYTDAGTASWYDFAVAIRDEALAVGILARGVPVIPIDTASFPTPARRPAYSVLDKGSTWAALGESSSHWRANLRRMMTEIGTHG</sequence>
<evidence type="ECO:0000256" key="1">
    <source>
        <dbReference type="ARBA" id="ARBA00004781"/>
    </source>
</evidence>
<gene>
    <name evidence="8" type="primary">rfbD</name>
    <name evidence="8" type="ORF">SBA_ch1_36290</name>
</gene>
<dbReference type="PANTHER" id="PTHR10491">
    <property type="entry name" value="DTDP-4-DEHYDRORHAMNOSE REDUCTASE"/>
    <property type="match status" value="1"/>
</dbReference>
<evidence type="ECO:0000256" key="5">
    <source>
        <dbReference type="ARBA" id="ARBA00048200"/>
    </source>
</evidence>
<keyword evidence="6" id="KW-0521">NADP</keyword>
<dbReference type="EC" id="1.1.1.133" evidence="3 6"/>
<dbReference type="InterPro" id="IPR029903">
    <property type="entry name" value="RmlD-like-bd"/>
</dbReference>
<feature type="domain" description="RmlD-like substrate binding" evidence="7">
    <location>
        <begin position="5"/>
        <end position="283"/>
    </location>
</feature>
<comment type="cofactor">
    <cofactor evidence="6">
        <name>Mg(2+)</name>
        <dbReference type="ChEBI" id="CHEBI:18420"/>
    </cofactor>
    <text evidence="6">Binds 1 Mg(2+) ion per monomer.</text>
</comment>
<organism evidence="8 9">
    <name type="scientific">Sphingomonas bisphenolicum</name>
    <dbReference type="NCBI Taxonomy" id="296544"/>
    <lineage>
        <taxon>Bacteria</taxon>
        <taxon>Pseudomonadati</taxon>
        <taxon>Pseudomonadota</taxon>
        <taxon>Alphaproteobacteria</taxon>
        <taxon>Sphingomonadales</taxon>
        <taxon>Sphingomonadaceae</taxon>
        <taxon>Sphingomonas</taxon>
    </lineage>
</organism>
<accession>A0ABM7G9A7</accession>
<reference evidence="8" key="1">
    <citation type="submission" date="2018-07" db="EMBL/GenBank/DDBJ databases">
        <title>Complete genome sequence of Sphingomonas bisphenolicum strain AO1, a bisphenol A degradative bacterium isolated from Japanese farm field.</title>
        <authorList>
            <person name="Murakami M."/>
            <person name="Koh M."/>
            <person name="Koba S."/>
            <person name="Matsumura Y."/>
        </authorList>
    </citation>
    <scope>NUCLEOTIDE SEQUENCE</scope>
    <source>
        <strain evidence="8">AO1</strain>
    </source>
</reference>
<keyword evidence="9" id="KW-1185">Reference proteome</keyword>
<dbReference type="Gene3D" id="3.40.50.720">
    <property type="entry name" value="NAD(P)-binding Rossmann-like Domain"/>
    <property type="match status" value="1"/>
</dbReference>
<dbReference type="RefSeq" id="WP_261935437.1">
    <property type="nucleotide sequence ID" value="NZ_AP018817.1"/>
</dbReference>
<evidence type="ECO:0000313" key="8">
    <source>
        <dbReference type="EMBL" id="BBF71429.1"/>
    </source>
</evidence>
<comment type="pathway">
    <text evidence="1 6">Carbohydrate biosynthesis; dTDP-L-rhamnose biosynthesis.</text>
</comment>
<evidence type="ECO:0000256" key="3">
    <source>
        <dbReference type="ARBA" id="ARBA00012929"/>
    </source>
</evidence>
<dbReference type="Proteomes" id="UP001059971">
    <property type="component" value="Chromosome 1"/>
</dbReference>
<protein>
    <recommendedName>
        <fullName evidence="4 6">dTDP-4-dehydrorhamnose reductase</fullName>
        <ecNumber evidence="3 6">1.1.1.133</ecNumber>
    </recommendedName>
</protein>
<evidence type="ECO:0000259" key="7">
    <source>
        <dbReference type="Pfam" id="PF04321"/>
    </source>
</evidence>
<evidence type="ECO:0000256" key="4">
    <source>
        <dbReference type="ARBA" id="ARBA00017099"/>
    </source>
</evidence>
<comment type="similarity">
    <text evidence="2 6">Belongs to the dTDP-4-dehydrorhamnose reductase family.</text>
</comment>
<dbReference type="PANTHER" id="PTHR10491:SF4">
    <property type="entry name" value="METHIONINE ADENOSYLTRANSFERASE 2 SUBUNIT BETA"/>
    <property type="match status" value="1"/>
</dbReference>
<evidence type="ECO:0000256" key="2">
    <source>
        <dbReference type="ARBA" id="ARBA00010944"/>
    </source>
</evidence>
<comment type="function">
    <text evidence="6">Catalyzes the reduction of dTDP-6-deoxy-L-lyxo-4-hexulose to yield dTDP-L-rhamnose.</text>
</comment>
<dbReference type="Pfam" id="PF04321">
    <property type="entry name" value="RmlD_sub_bind"/>
    <property type="match status" value="1"/>
</dbReference>
<dbReference type="SUPFAM" id="SSF51735">
    <property type="entry name" value="NAD(P)-binding Rossmann-fold domains"/>
    <property type="match status" value="1"/>
</dbReference>
<proteinExistence type="inferred from homology"/>
<dbReference type="EMBL" id="AP018817">
    <property type="protein sequence ID" value="BBF71429.1"/>
    <property type="molecule type" value="Genomic_DNA"/>
</dbReference>
<dbReference type="InterPro" id="IPR005913">
    <property type="entry name" value="dTDP_dehydrorham_reduct"/>
</dbReference>
<dbReference type="NCBIfam" id="TIGR01214">
    <property type="entry name" value="rmlD"/>
    <property type="match status" value="1"/>
</dbReference>